<evidence type="ECO:0000313" key="1">
    <source>
        <dbReference type="EMBL" id="KAB0676853.1"/>
    </source>
</evidence>
<dbReference type="EMBL" id="VZDO01000020">
    <property type="protein sequence ID" value="KAB0676853.1"/>
    <property type="molecule type" value="Genomic_DNA"/>
</dbReference>
<organism evidence="1 2">
    <name type="scientific">Plantimonas leprariae</name>
    <dbReference type="NCBI Taxonomy" id="2615207"/>
    <lineage>
        <taxon>Bacteria</taxon>
        <taxon>Pseudomonadati</taxon>
        <taxon>Pseudomonadota</taxon>
        <taxon>Alphaproteobacteria</taxon>
        <taxon>Hyphomicrobiales</taxon>
        <taxon>Aurantimonadaceae</taxon>
        <taxon>Plantimonas</taxon>
    </lineage>
</organism>
<evidence type="ECO:0008006" key="3">
    <source>
        <dbReference type="Google" id="ProtNLM"/>
    </source>
</evidence>
<dbReference type="AlphaFoldDB" id="A0A7V7PLA9"/>
<keyword evidence="2" id="KW-1185">Reference proteome</keyword>
<dbReference type="InterPro" id="IPR011990">
    <property type="entry name" value="TPR-like_helical_dom_sf"/>
</dbReference>
<comment type="caution">
    <text evidence="1">The sequence shown here is derived from an EMBL/GenBank/DDBJ whole genome shotgun (WGS) entry which is preliminary data.</text>
</comment>
<dbReference type="RefSeq" id="WP_150972865.1">
    <property type="nucleotide sequence ID" value="NZ_VZDO01000020.1"/>
</dbReference>
<accession>A0A7V7PLA9</accession>
<reference evidence="1 2" key="1">
    <citation type="submission" date="2019-09" db="EMBL/GenBank/DDBJ databases">
        <title>YIM 132180 draft genome.</title>
        <authorList>
            <person name="Zhang K."/>
        </authorList>
    </citation>
    <scope>NUCLEOTIDE SEQUENCE [LARGE SCALE GENOMIC DNA]</scope>
    <source>
        <strain evidence="1 2">YIM 132180</strain>
    </source>
</reference>
<dbReference type="Proteomes" id="UP000432089">
    <property type="component" value="Unassembled WGS sequence"/>
</dbReference>
<name>A0A7V7PLA9_9HYPH</name>
<evidence type="ECO:0000313" key="2">
    <source>
        <dbReference type="Proteomes" id="UP000432089"/>
    </source>
</evidence>
<dbReference type="SUPFAM" id="SSF48452">
    <property type="entry name" value="TPR-like"/>
    <property type="match status" value="1"/>
</dbReference>
<dbReference type="Gene3D" id="1.25.40.10">
    <property type="entry name" value="Tetratricopeptide repeat domain"/>
    <property type="match status" value="1"/>
</dbReference>
<protein>
    <recommendedName>
        <fullName evidence="3">Tetratricopeptide repeat protein</fullName>
    </recommendedName>
</protein>
<sequence length="119" mass="12349">MIGTEDVRALVDLGFIALSAGLNRHARKIFEGVEAARPEGEAGPLGLALADMAEGDLDAAVARLRALPPSDAALTYLGLARARQGDRDEAARALRRVAAGDVDGPFAALAAAAIEEFRL</sequence>
<gene>
    <name evidence="1" type="ORF">F6X38_19985</name>
</gene>
<proteinExistence type="predicted"/>